<organism evidence="1 2">
    <name type="scientific">Varibaculum cambriense</name>
    <dbReference type="NCBI Taxonomy" id="184870"/>
    <lineage>
        <taxon>Bacteria</taxon>
        <taxon>Bacillati</taxon>
        <taxon>Actinomycetota</taxon>
        <taxon>Actinomycetes</taxon>
        <taxon>Actinomycetales</taxon>
        <taxon>Actinomycetaceae</taxon>
        <taxon>Varibaculum</taxon>
    </lineage>
</organism>
<dbReference type="Proteomes" id="UP001200537">
    <property type="component" value="Unassembled WGS sequence"/>
</dbReference>
<dbReference type="EMBL" id="JAKNHJ010000003">
    <property type="protein sequence ID" value="MCG4617324.1"/>
    <property type="molecule type" value="Genomic_DNA"/>
</dbReference>
<dbReference type="AlphaFoldDB" id="A0AAJ1BAG9"/>
<evidence type="ECO:0000313" key="2">
    <source>
        <dbReference type="Proteomes" id="UP001200537"/>
    </source>
</evidence>
<accession>A0AAJ1BAG9</accession>
<sequence>MNSDKEPTELAGITTVSARAIQTIAKAATAQRISVPGEQIKVSTRDDQGLLGIDISCPLSSQVVDTIVNTPDTSVFSLADAARRDIVTRVGKIAGVKVGRVNLRLTGIYKHQERRQLQ</sequence>
<comment type="caution">
    <text evidence="1">The sequence shown here is derived from an EMBL/GenBank/DDBJ whole genome shotgun (WGS) entry which is preliminary data.</text>
</comment>
<proteinExistence type="predicted"/>
<protein>
    <submittedName>
        <fullName evidence="1">Uncharacterized protein</fullName>
    </submittedName>
</protein>
<name>A0AAJ1BAG9_9ACTO</name>
<dbReference type="RefSeq" id="WP_238127586.1">
    <property type="nucleotide sequence ID" value="NZ_JAGZVZ010000011.1"/>
</dbReference>
<gene>
    <name evidence="1" type="ORF">L0M99_02265</name>
</gene>
<evidence type="ECO:0000313" key="1">
    <source>
        <dbReference type="EMBL" id="MCG4617324.1"/>
    </source>
</evidence>
<reference evidence="1" key="1">
    <citation type="submission" date="2022-01" db="EMBL/GenBank/DDBJ databases">
        <title>Collection of gut derived symbiotic bacterial strains cultured from healthy donors.</title>
        <authorList>
            <person name="Lin H."/>
            <person name="Kohout C."/>
            <person name="Waligurski E."/>
            <person name="Pamer E.G."/>
        </authorList>
    </citation>
    <scope>NUCLEOTIDE SEQUENCE</scope>
    <source>
        <strain evidence="1">DFI.7.46</strain>
    </source>
</reference>